<reference evidence="2 3" key="1">
    <citation type="submission" date="2024-11" db="EMBL/GenBank/DDBJ databases">
        <authorList>
            <person name="Heng Y.C."/>
            <person name="Lim A.C.H."/>
            <person name="Lee J.K.Y."/>
            <person name="Kittelmann S."/>
        </authorList>
    </citation>
    <scope>NUCLEOTIDE SEQUENCE [LARGE SCALE GENOMIC DNA]</scope>
    <source>
        <strain evidence="2 3">WILCCON 0114</strain>
    </source>
</reference>
<dbReference type="Pfam" id="PF01584">
    <property type="entry name" value="CheW"/>
    <property type="match status" value="1"/>
</dbReference>
<sequence>MDNNELKILIFNVNGEYYATDIMEVERILGYEPTTKLPDVPDFVDGVINYEGKVLPVISLAKRFNIQGNDITPNSKLIVVKYENGKIGVIVDLVSEVKDVSSDNVEEPPEVVSGISKRYLKGLIKMDNKIIIFLNMSQILSEEEKKLL</sequence>
<dbReference type="Gene3D" id="2.40.50.180">
    <property type="entry name" value="CheA-289, Domain 4"/>
    <property type="match status" value="1"/>
</dbReference>
<dbReference type="RefSeq" id="WP_406788460.1">
    <property type="nucleotide sequence ID" value="NZ_JBJIAA010000012.1"/>
</dbReference>
<evidence type="ECO:0000259" key="1">
    <source>
        <dbReference type="PROSITE" id="PS50851"/>
    </source>
</evidence>
<dbReference type="SUPFAM" id="SSF50341">
    <property type="entry name" value="CheW-like"/>
    <property type="match status" value="1"/>
</dbReference>
<dbReference type="InterPro" id="IPR036061">
    <property type="entry name" value="CheW-like_dom_sf"/>
</dbReference>
<accession>A0ABW8TH01</accession>
<keyword evidence="3" id="KW-1185">Reference proteome</keyword>
<gene>
    <name evidence="2" type="ORF">ACJDT4_15435</name>
</gene>
<evidence type="ECO:0000313" key="2">
    <source>
        <dbReference type="EMBL" id="MFL0251811.1"/>
    </source>
</evidence>
<evidence type="ECO:0000313" key="3">
    <source>
        <dbReference type="Proteomes" id="UP001623592"/>
    </source>
</evidence>
<proteinExistence type="predicted"/>
<comment type="caution">
    <text evidence="2">The sequence shown here is derived from an EMBL/GenBank/DDBJ whole genome shotgun (WGS) entry which is preliminary data.</text>
</comment>
<dbReference type="PROSITE" id="PS50851">
    <property type="entry name" value="CHEW"/>
    <property type="match status" value="1"/>
</dbReference>
<dbReference type="EMBL" id="JBJIAA010000012">
    <property type="protein sequence ID" value="MFL0251811.1"/>
    <property type="molecule type" value="Genomic_DNA"/>
</dbReference>
<dbReference type="SMART" id="SM00260">
    <property type="entry name" value="CheW"/>
    <property type="match status" value="1"/>
</dbReference>
<dbReference type="InterPro" id="IPR002545">
    <property type="entry name" value="CheW-lke_dom"/>
</dbReference>
<name>A0ABW8TH01_9CLOT</name>
<dbReference type="PANTHER" id="PTHR22617:SF23">
    <property type="entry name" value="CHEMOTAXIS PROTEIN CHEW"/>
    <property type="match status" value="1"/>
</dbReference>
<dbReference type="InterPro" id="IPR039315">
    <property type="entry name" value="CheW"/>
</dbReference>
<feature type="domain" description="CheW-like" evidence="1">
    <location>
        <begin position="5"/>
        <end position="145"/>
    </location>
</feature>
<dbReference type="Proteomes" id="UP001623592">
    <property type="component" value="Unassembled WGS sequence"/>
</dbReference>
<organism evidence="2 3">
    <name type="scientific">Clostridium neuense</name>
    <dbReference type="NCBI Taxonomy" id="1728934"/>
    <lineage>
        <taxon>Bacteria</taxon>
        <taxon>Bacillati</taxon>
        <taxon>Bacillota</taxon>
        <taxon>Clostridia</taxon>
        <taxon>Eubacteriales</taxon>
        <taxon>Clostridiaceae</taxon>
        <taxon>Clostridium</taxon>
    </lineage>
</organism>
<protein>
    <submittedName>
        <fullName evidence="2">Chemotaxis protein CheW</fullName>
    </submittedName>
</protein>
<dbReference type="PANTHER" id="PTHR22617">
    <property type="entry name" value="CHEMOTAXIS SENSOR HISTIDINE KINASE-RELATED"/>
    <property type="match status" value="1"/>
</dbReference>
<dbReference type="Gene3D" id="2.30.30.40">
    <property type="entry name" value="SH3 Domains"/>
    <property type="match status" value="1"/>
</dbReference>